<dbReference type="Pfam" id="PF12728">
    <property type="entry name" value="HTH_17"/>
    <property type="match status" value="1"/>
</dbReference>
<evidence type="ECO:0000313" key="2">
    <source>
        <dbReference type="EMBL" id="GAA5170411.1"/>
    </source>
</evidence>
<keyword evidence="3" id="KW-1185">Reference proteome</keyword>
<dbReference type="Proteomes" id="UP001428817">
    <property type="component" value="Unassembled WGS sequence"/>
</dbReference>
<feature type="domain" description="Helix-turn-helix" evidence="1">
    <location>
        <begin position="14"/>
        <end position="62"/>
    </location>
</feature>
<dbReference type="EMBL" id="BAABJP010000043">
    <property type="protein sequence ID" value="GAA5170411.1"/>
    <property type="molecule type" value="Genomic_DNA"/>
</dbReference>
<proteinExistence type="predicted"/>
<dbReference type="SUPFAM" id="SSF46955">
    <property type="entry name" value="Putative DNA-binding domain"/>
    <property type="match status" value="1"/>
</dbReference>
<comment type="caution">
    <text evidence="2">The sequence shown here is derived from an EMBL/GenBank/DDBJ whole genome shotgun (WGS) entry which is preliminary data.</text>
</comment>
<reference evidence="3" key="1">
    <citation type="journal article" date="2019" name="Int. J. Syst. Evol. Microbiol.">
        <title>The Global Catalogue of Microorganisms (GCM) 10K type strain sequencing project: providing services to taxonomists for standard genome sequencing and annotation.</title>
        <authorList>
            <consortium name="The Broad Institute Genomics Platform"/>
            <consortium name="The Broad Institute Genome Sequencing Center for Infectious Disease"/>
            <person name="Wu L."/>
            <person name="Ma J."/>
        </authorList>
    </citation>
    <scope>NUCLEOTIDE SEQUENCE [LARGE SCALE GENOMIC DNA]</scope>
    <source>
        <strain evidence="3">JCM 18303</strain>
    </source>
</reference>
<evidence type="ECO:0000313" key="3">
    <source>
        <dbReference type="Proteomes" id="UP001428817"/>
    </source>
</evidence>
<evidence type="ECO:0000259" key="1">
    <source>
        <dbReference type="Pfam" id="PF12728"/>
    </source>
</evidence>
<organism evidence="2 3">
    <name type="scientific">Pseudonocardia eucalypti</name>
    <dbReference type="NCBI Taxonomy" id="648755"/>
    <lineage>
        <taxon>Bacteria</taxon>
        <taxon>Bacillati</taxon>
        <taxon>Actinomycetota</taxon>
        <taxon>Actinomycetes</taxon>
        <taxon>Pseudonocardiales</taxon>
        <taxon>Pseudonocardiaceae</taxon>
        <taxon>Pseudonocardia</taxon>
    </lineage>
</organism>
<dbReference type="InterPro" id="IPR009061">
    <property type="entry name" value="DNA-bd_dom_put_sf"/>
</dbReference>
<name>A0ABP9R1E2_9PSEU</name>
<dbReference type="InterPro" id="IPR036388">
    <property type="entry name" value="WH-like_DNA-bd_sf"/>
</dbReference>
<sequence>MSAGLATGVAPLWTVDDVAMYLGIPVQTLYQWRRKNVGPRGRRVGKHLRYDPEDVQAWFRSQESA</sequence>
<protein>
    <recommendedName>
        <fullName evidence="1">Helix-turn-helix domain-containing protein</fullName>
    </recommendedName>
</protein>
<dbReference type="InterPro" id="IPR041657">
    <property type="entry name" value="HTH_17"/>
</dbReference>
<gene>
    <name evidence="2" type="ORF">GCM10023321_67560</name>
</gene>
<accession>A0ABP9R1E2</accession>
<dbReference type="RefSeq" id="WP_185063621.1">
    <property type="nucleotide sequence ID" value="NZ_BAABJP010000043.1"/>
</dbReference>
<dbReference type="Gene3D" id="1.10.10.10">
    <property type="entry name" value="Winged helix-like DNA-binding domain superfamily/Winged helix DNA-binding domain"/>
    <property type="match status" value="1"/>
</dbReference>